<dbReference type="Gene3D" id="3.10.129.10">
    <property type="entry name" value="Hotdog Thioesterase"/>
    <property type="match status" value="1"/>
</dbReference>
<dbReference type="Pfam" id="PF22818">
    <property type="entry name" value="ApeI-like"/>
    <property type="match status" value="1"/>
</dbReference>
<feature type="domain" description="ApeI dehydratase-like" evidence="1">
    <location>
        <begin position="22"/>
        <end position="102"/>
    </location>
</feature>
<dbReference type="InterPro" id="IPR029069">
    <property type="entry name" value="HotDog_dom_sf"/>
</dbReference>
<evidence type="ECO:0000313" key="3">
    <source>
        <dbReference type="Proteomes" id="UP001053296"/>
    </source>
</evidence>
<gene>
    <name evidence="2" type="ORF">PSDVSF_16870</name>
</gene>
<evidence type="ECO:0000313" key="2">
    <source>
        <dbReference type="EMBL" id="BCS88445.1"/>
    </source>
</evidence>
<dbReference type="SUPFAM" id="SSF54637">
    <property type="entry name" value="Thioesterase/thiol ester dehydrase-isomerase"/>
    <property type="match status" value="1"/>
</dbReference>
<sequence length="127" mass="13202">MSALEDTIRKAGKPVLIGEDGFTKDFTFDKDFIGFDGHFPGNPILPAVVQLMAGSMAATEAIDATTGKQVTPVGAGRAKFLKQIAPGDLLKVTGKLKSKKDETIAVISILVSGETAATFHITLGGGL</sequence>
<dbReference type="Proteomes" id="UP001053296">
    <property type="component" value="Chromosome"/>
</dbReference>
<proteinExistence type="predicted"/>
<name>A0ABN6ETE6_9BACT</name>
<organism evidence="2 3">
    <name type="scientific">Pseudodesulfovibrio sediminis</name>
    <dbReference type="NCBI Taxonomy" id="2810563"/>
    <lineage>
        <taxon>Bacteria</taxon>
        <taxon>Pseudomonadati</taxon>
        <taxon>Thermodesulfobacteriota</taxon>
        <taxon>Desulfovibrionia</taxon>
        <taxon>Desulfovibrionales</taxon>
        <taxon>Desulfovibrionaceae</taxon>
    </lineage>
</organism>
<accession>A0ABN6ETE6</accession>
<protein>
    <recommendedName>
        <fullName evidence="1">ApeI dehydratase-like domain-containing protein</fullName>
    </recommendedName>
</protein>
<dbReference type="EMBL" id="AP024485">
    <property type="protein sequence ID" value="BCS88445.1"/>
    <property type="molecule type" value="Genomic_DNA"/>
</dbReference>
<reference evidence="2" key="1">
    <citation type="journal article" date="2022" name="Arch. Microbiol.">
        <title>Pseudodesulfovibrio sediminis sp. nov., a mesophilic and neutrophilic sulfate-reducing bacterium isolated from sediment of a brackish lake.</title>
        <authorList>
            <person name="Takahashi A."/>
            <person name="Kojima H."/>
            <person name="Watanabe M."/>
            <person name="Fukui M."/>
        </authorList>
    </citation>
    <scope>NUCLEOTIDE SEQUENCE</scope>
    <source>
        <strain evidence="2">SF6</strain>
    </source>
</reference>
<dbReference type="RefSeq" id="WP_229596388.1">
    <property type="nucleotide sequence ID" value="NZ_AP024485.1"/>
</dbReference>
<evidence type="ECO:0000259" key="1">
    <source>
        <dbReference type="Pfam" id="PF22818"/>
    </source>
</evidence>
<dbReference type="InterPro" id="IPR054545">
    <property type="entry name" value="ApeI-like"/>
</dbReference>
<keyword evidence="3" id="KW-1185">Reference proteome</keyword>